<dbReference type="SUPFAM" id="SSF53850">
    <property type="entry name" value="Periplasmic binding protein-like II"/>
    <property type="match status" value="1"/>
</dbReference>
<evidence type="ECO:0000259" key="5">
    <source>
        <dbReference type="Pfam" id="PF04069"/>
    </source>
</evidence>
<proteinExistence type="predicted"/>
<accession>A0ABR7LQ01</accession>
<name>A0ABR7LQ01_9ACTN</name>
<keyword evidence="3" id="KW-1003">Cell membrane</keyword>
<comment type="caution">
    <text evidence="6">The sequence shown here is derived from an EMBL/GenBank/DDBJ whole genome shotgun (WGS) entry which is preliminary data.</text>
</comment>
<dbReference type="PANTHER" id="PTHR47737">
    <property type="entry name" value="GLYCINE BETAINE/PROLINE BETAINE TRANSPORT SYSTEM PERMEASE PROTEIN PROW"/>
    <property type="match status" value="1"/>
</dbReference>
<evidence type="ECO:0000256" key="1">
    <source>
        <dbReference type="ARBA" id="ARBA00004236"/>
    </source>
</evidence>
<reference evidence="6 7" key="1">
    <citation type="submission" date="2020-06" db="EMBL/GenBank/DDBJ databases">
        <title>Actinomadura xiongansis sp. nov., isolated from soil of Baiyangdian.</title>
        <authorList>
            <person name="Zhang X."/>
        </authorList>
    </citation>
    <scope>NUCLEOTIDE SEQUENCE [LARGE SCALE GENOMIC DNA]</scope>
    <source>
        <strain evidence="6 7">HBUM206468</strain>
    </source>
</reference>
<evidence type="ECO:0000256" key="2">
    <source>
        <dbReference type="ARBA" id="ARBA00022448"/>
    </source>
</evidence>
<evidence type="ECO:0000313" key="6">
    <source>
        <dbReference type="EMBL" id="MBC6466896.1"/>
    </source>
</evidence>
<keyword evidence="4" id="KW-0472">Membrane</keyword>
<dbReference type="InterPro" id="IPR007210">
    <property type="entry name" value="ABC_Gly_betaine_transp_sub-bd"/>
</dbReference>
<dbReference type="Gene3D" id="3.10.105.10">
    <property type="entry name" value="Dipeptide-binding Protein, Domain 3"/>
    <property type="match status" value="2"/>
</dbReference>
<organism evidence="6 7">
    <name type="scientific">Actinomadura alba</name>
    <dbReference type="NCBI Taxonomy" id="406431"/>
    <lineage>
        <taxon>Bacteria</taxon>
        <taxon>Bacillati</taxon>
        <taxon>Actinomycetota</taxon>
        <taxon>Actinomycetes</taxon>
        <taxon>Streptosporangiales</taxon>
        <taxon>Thermomonosporaceae</taxon>
        <taxon>Actinomadura</taxon>
    </lineage>
</organism>
<evidence type="ECO:0000256" key="4">
    <source>
        <dbReference type="ARBA" id="ARBA00023136"/>
    </source>
</evidence>
<dbReference type="CDD" id="cd13639">
    <property type="entry name" value="PBP2_OpuAC_like"/>
    <property type="match status" value="1"/>
</dbReference>
<dbReference type="PANTHER" id="PTHR47737:SF1">
    <property type="entry name" value="GLYCINE BETAINE_PROLINE BETAINE TRANSPORT SYSTEM PERMEASE PROTEIN PROW"/>
    <property type="match status" value="1"/>
</dbReference>
<dbReference type="Pfam" id="PF04069">
    <property type="entry name" value="OpuAC"/>
    <property type="match status" value="1"/>
</dbReference>
<evidence type="ECO:0000256" key="3">
    <source>
        <dbReference type="ARBA" id="ARBA00022475"/>
    </source>
</evidence>
<keyword evidence="7" id="KW-1185">Reference proteome</keyword>
<evidence type="ECO:0000313" key="7">
    <source>
        <dbReference type="Proteomes" id="UP000805614"/>
    </source>
</evidence>
<keyword evidence="2" id="KW-0813">Transport</keyword>
<dbReference type="Proteomes" id="UP000805614">
    <property type="component" value="Unassembled WGS sequence"/>
</dbReference>
<comment type="subcellular location">
    <subcellularLocation>
        <location evidence="1">Cell membrane</location>
    </subcellularLocation>
</comment>
<protein>
    <submittedName>
        <fullName evidence="6">Glycine betaine ABC transporter substrate-binding protein</fullName>
    </submittedName>
</protein>
<gene>
    <name evidence="6" type="ORF">HKK74_15495</name>
</gene>
<sequence length="293" mass="32123">MALSLTLAATVTSCGGDSGGDTGGSGSGSGSANKEITIGWVSGWDEDLVATYLWKRILQDRGYKVELKNLDTAPLYAGMAKGDVDVFLDTWLPVTHEDYWKRYGDKLEKLGVWYDSAKLTIAVPNYSDLKSLEDLKGKGGQYEGKIFGIEASSGLQRVSSTKMLPGYGIDKEFKVVPSSTAAMLAELKKATDAQKPIVVTLWRPHWAYASYPIRDLADPKGTMGQAEQINIVGRKDFGKDFAEVAGWLKKFRMDDKQLGSLEDLAINKYKGQEDKAVDEWLKANPDFVKSITG</sequence>
<dbReference type="Gene3D" id="3.40.190.100">
    <property type="entry name" value="Glycine betaine-binding periplasmic protein, domain 2"/>
    <property type="match status" value="1"/>
</dbReference>
<dbReference type="EMBL" id="JABVEC010000010">
    <property type="protein sequence ID" value="MBC6466896.1"/>
    <property type="molecule type" value="Genomic_DNA"/>
</dbReference>
<feature type="domain" description="ABC-type glycine betaine transport system substrate-binding" evidence="5">
    <location>
        <begin position="34"/>
        <end position="282"/>
    </location>
</feature>